<organism evidence="7 8">
    <name type="scientific">Ophiostoma piceae (strain UAMH 11346)</name>
    <name type="common">Sap stain fungus</name>
    <dbReference type="NCBI Taxonomy" id="1262450"/>
    <lineage>
        <taxon>Eukaryota</taxon>
        <taxon>Fungi</taxon>
        <taxon>Dikarya</taxon>
        <taxon>Ascomycota</taxon>
        <taxon>Pezizomycotina</taxon>
        <taxon>Sordariomycetes</taxon>
        <taxon>Sordariomycetidae</taxon>
        <taxon>Ophiostomatales</taxon>
        <taxon>Ophiostomataceae</taxon>
        <taxon>Ophiostoma</taxon>
    </lineage>
</organism>
<dbReference type="GO" id="GO:0009451">
    <property type="term" value="P:RNA modification"/>
    <property type="evidence" value="ECO:0007669"/>
    <property type="project" value="UniProtKB-ARBA"/>
</dbReference>
<name>S3C420_OPHP1</name>
<dbReference type="InterPro" id="IPR030391">
    <property type="entry name" value="MeTrfase_TrmA_CS"/>
</dbReference>
<dbReference type="PROSITE" id="PS51687">
    <property type="entry name" value="SAM_MT_RNA_M5U"/>
    <property type="match status" value="1"/>
</dbReference>
<dbReference type="Pfam" id="PF05958">
    <property type="entry name" value="tRNA_U5-meth_tr"/>
    <property type="match status" value="1"/>
</dbReference>
<keyword evidence="8" id="KW-1185">Reference proteome</keyword>
<proteinExistence type="inferred from homology"/>
<keyword evidence="2 4" id="KW-0808">Transferase</keyword>
<dbReference type="GO" id="GO:0008033">
    <property type="term" value="P:tRNA processing"/>
    <property type="evidence" value="ECO:0007669"/>
    <property type="project" value="InterPro"/>
</dbReference>
<dbReference type="GO" id="GO:0032259">
    <property type="term" value="P:methylation"/>
    <property type="evidence" value="ECO:0007669"/>
    <property type="project" value="UniProtKB-KW"/>
</dbReference>
<accession>S3C420</accession>
<feature type="region of interest" description="Disordered" evidence="6">
    <location>
        <begin position="475"/>
        <end position="497"/>
    </location>
</feature>
<dbReference type="InterPro" id="IPR012340">
    <property type="entry name" value="NA-bd_OB-fold"/>
</dbReference>
<dbReference type="FunFam" id="3.40.50.150:FF:000174">
    <property type="entry name" value="TRM2p tRNA methyltransferase"/>
    <property type="match status" value="1"/>
</dbReference>
<dbReference type="Gene3D" id="3.40.50.150">
    <property type="entry name" value="Vaccinia Virus protein VP39"/>
    <property type="match status" value="2"/>
</dbReference>
<dbReference type="InterPro" id="IPR025795">
    <property type="entry name" value="tRNA_(uracil-5-)_MeTrfase"/>
</dbReference>
<evidence type="ECO:0000256" key="5">
    <source>
        <dbReference type="PROSITE-ProRule" id="PRU10015"/>
    </source>
</evidence>
<keyword evidence="3 4" id="KW-0949">S-adenosyl-L-methionine</keyword>
<protein>
    <submittedName>
        <fullName evidence="7">Trna (Uracil-5-)-methyltransferase</fullName>
    </submittedName>
</protein>
<evidence type="ECO:0000256" key="6">
    <source>
        <dbReference type="SAM" id="MobiDB-lite"/>
    </source>
</evidence>
<feature type="active site" description="Nucleophile" evidence="4">
    <location>
        <position position="676"/>
    </location>
</feature>
<evidence type="ECO:0000256" key="2">
    <source>
        <dbReference type="ARBA" id="ARBA00022679"/>
    </source>
</evidence>
<dbReference type="VEuPathDB" id="FungiDB:F503_00264"/>
<dbReference type="PROSITE" id="PS01230">
    <property type="entry name" value="TRMA_1"/>
    <property type="match status" value="1"/>
</dbReference>
<sequence length="749" mass="82186">MRPVLGKRAVFSAKNLVHIWSPRSSSPVLLTQGQHRITTSTFGFLQARPRLYSKRSPGLFSTMAESAESAAPAAAFQQSEVPATPAKEVPAKRPYAESSPVQSIQGVQGEQKNGQAEYQQNGGVVKKPKTQQRPPKKKVKGGKRLKAVTDGSHEEVLLSDIQSLLKDLKIREQREHRDREPVLFHGSHGEHVRDTTAEAADNVMAEASLHEHGQLPEEQLPEQGSIIELDVVDLSSTGEGLAVEHKLHSLSDGPIVRRRRRIYVVSFAVPGDMVRAKVYRHLPQPKGGPGEHEIPPTYSVADFIEVTRPSPELRDPLGDANRVRCQYFGRCSGCQYQMLDYAEQLNIKRRVVERAYRHFSHLPAKDVPAVLDTMPSPLQYGYRTKLTPHFDGPPGFRRKNKGGRTLTEVPEIGFMTKAGGTGGARSTLDIEQCPIGTPAVGVGMARERARVARDFATYSRGATILLRESTKRYKKEGSAAKTGSDEPCPPASEDGPDTVRIETEAYTDLKTCITDNNATSTEYIDDYTFTNPAGSFFQNNNSILPPLTAYVRENVLPKPSATPNPNRKPLKYLIDAYSGSGLFTITLASTLPGGSIGIDIADQSIAYARTNATLNNIPPEKCKFLAADAAQLFQSVIEYDPNETVVVLDPPRKGCDAPFLRQLLAFAPARIVYVSCNVHTQARDVGMLVRGIVDWGSEDPNPEEAAKGPQGKDGKAPARYEIESLRGFDFFPQTAHVEGIAVLNRVDLL</sequence>
<evidence type="ECO:0000313" key="8">
    <source>
        <dbReference type="Proteomes" id="UP000016923"/>
    </source>
</evidence>
<comment type="similarity">
    <text evidence="4">Belongs to the class I-like SAM-binding methyltransferase superfamily. RNA M5U methyltransferase family.</text>
</comment>
<evidence type="ECO:0000256" key="1">
    <source>
        <dbReference type="ARBA" id="ARBA00022603"/>
    </source>
</evidence>
<dbReference type="OrthoDB" id="10250660at2759"/>
<dbReference type="eggNOG" id="KOG2187">
    <property type="taxonomic scope" value="Eukaryota"/>
</dbReference>
<feature type="binding site" evidence="4">
    <location>
        <position position="538"/>
    </location>
    <ligand>
        <name>S-adenosyl-L-methionine</name>
        <dbReference type="ChEBI" id="CHEBI:59789"/>
    </ligand>
</feature>
<gene>
    <name evidence="7" type="ORF">F503_00264</name>
</gene>
<dbReference type="GO" id="GO:0030697">
    <property type="term" value="F:tRNA (uracil(54)-C5)-methyltransferase activity, S-adenosyl methionine-dependent"/>
    <property type="evidence" value="ECO:0007669"/>
    <property type="project" value="InterPro"/>
</dbReference>
<dbReference type="Gene3D" id="2.40.50.140">
    <property type="entry name" value="Nucleic acid-binding proteins"/>
    <property type="match status" value="1"/>
</dbReference>
<dbReference type="InterPro" id="IPR010280">
    <property type="entry name" value="U5_MeTrfase_fam"/>
</dbReference>
<dbReference type="EMBL" id="KE148150">
    <property type="protein sequence ID" value="EPE07542.1"/>
    <property type="molecule type" value="Genomic_DNA"/>
</dbReference>
<dbReference type="OMA" id="ACMRTAR"/>
<feature type="compositionally biased region" description="Basic residues" evidence="6">
    <location>
        <begin position="126"/>
        <end position="146"/>
    </location>
</feature>
<feature type="active site" evidence="5">
    <location>
        <position position="676"/>
    </location>
</feature>
<dbReference type="PANTHER" id="PTHR11061:SF30">
    <property type="entry name" value="TRNA (URACIL(54)-C(5))-METHYLTRANSFERASE"/>
    <property type="match status" value="1"/>
</dbReference>
<evidence type="ECO:0000256" key="3">
    <source>
        <dbReference type="ARBA" id="ARBA00022691"/>
    </source>
</evidence>
<dbReference type="AlphaFoldDB" id="S3C420"/>
<dbReference type="PROSITE" id="PS51622">
    <property type="entry name" value="SAM_MT_RNA_M5U_2"/>
    <property type="match status" value="1"/>
</dbReference>
<dbReference type="InterPro" id="IPR030390">
    <property type="entry name" value="MeTrfase_TrmA_AS"/>
</dbReference>
<dbReference type="PROSITE" id="PS01231">
    <property type="entry name" value="TRMA_2"/>
    <property type="match status" value="1"/>
</dbReference>
<dbReference type="PANTHER" id="PTHR11061">
    <property type="entry name" value="RNA M5U METHYLTRANSFERASE"/>
    <property type="match status" value="1"/>
</dbReference>
<dbReference type="HOGENOM" id="CLU_014689_3_1_1"/>
<dbReference type="InterPro" id="IPR029063">
    <property type="entry name" value="SAM-dependent_MTases_sf"/>
</dbReference>
<feature type="region of interest" description="Disordered" evidence="6">
    <location>
        <begin position="71"/>
        <end position="146"/>
    </location>
</feature>
<feature type="binding site" evidence="4">
    <location>
        <position position="649"/>
    </location>
    <ligand>
        <name>S-adenosyl-L-methionine</name>
        <dbReference type="ChEBI" id="CHEBI:59789"/>
    </ligand>
</feature>
<reference evidence="7 8" key="1">
    <citation type="journal article" date="2013" name="BMC Genomics">
        <title>The genome and transcriptome of the pine saprophyte Ophiostoma piceae, and a comparison with the bark beetle-associated pine pathogen Grosmannia clavigera.</title>
        <authorList>
            <person name="Haridas S."/>
            <person name="Wang Y."/>
            <person name="Lim L."/>
            <person name="Massoumi Alamouti S."/>
            <person name="Jackman S."/>
            <person name="Docking R."/>
            <person name="Robertson G."/>
            <person name="Birol I."/>
            <person name="Bohlmann J."/>
            <person name="Breuil C."/>
        </authorList>
    </citation>
    <scope>NUCLEOTIDE SEQUENCE [LARGE SCALE GENOMIC DNA]</scope>
    <source>
        <strain evidence="7 8">UAMH 11346</strain>
    </source>
</reference>
<keyword evidence="1 4" id="KW-0489">Methyltransferase</keyword>
<dbReference type="CDD" id="cd02440">
    <property type="entry name" value="AdoMet_MTases"/>
    <property type="match status" value="1"/>
</dbReference>
<dbReference type="SUPFAM" id="SSF53335">
    <property type="entry name" value="S-adenosyl-L-methionine-dependent methyltransferases"/>
    <property type="match status" value="1"/>
</dbReference>
<feature type="compositionally biased region" description="Polar residues" evidence="6">
    <location>
        <begin position="99"/>
        <end position="122"/>
    </location>
</feature>
<feature type="binding site" evidence="4">
    <location>
        <position position="577"/>
    </location>
    <ligand>
        <name>S-adenosyl-L-methionine</name>
        <dbReference type="ChEBI" id="CHEBI:59789"/>
    </ligand>
</feature>
<dbReference type="STRING" id="1262450.S3C420"/>
<feature type="binding site" evidence="4">
    <location>
        <position position="599"/>
    </location>
    <ligand>
        <name>S-adenosyl-L-methionine</name>
        <dbReference type="ChEBI" id="CHEBI:59789"/>
    </ligand>
</feature>
<evidence type="ECO:0000256" key="4">
    <source>
        <dbReference type="PROSITE-ProRule" id="PRU01024"/>
    </source>
</evidence>
<evidence type="ECO:0000313" key="7">
    <source>
        <dbReference type="EMBL" id="EPE07542.1"/>
    </source>
</evidence>
<dbReference type="Proteomes" id="UP000016923">
    <property type="component" value="Unassembled WGS sequence"/>
</dbReference>